<dbReference type="InterPro" id="IPR038765">
    <property type="entry name" value="Papain-like_cys_pep_sf"/>
</dbReference>
<comment type="caution">
    <text evidence="2">The sequence shown here is derived from an EMBL/GenBank/DDBJ whole genome shotgun (WGS) entry which is preliminary data.</text>
</comment>
<feature type="region of interest" description="Disordered" evidence="1">
    <location>
        <begin position="135"/>
        <end position="165"/>
    </location>
</feature>
<dbReference type="SUPFAM" id="SSF54001">
    <property type="entry name" value="Cysteine proteinases"/>
    <property type="match status" value="1"/>
</dbReference>
<dbReference type="Gene3D" id="3.40.395.10">
    <property type="entry name" value="Adenoviral Proteinase, Chain A"/>
    <property type="match status" value="1"/>
</dbReference>
<protein>
    <submittedName>
        <fullName evidence="2">Uncharacterized protein</fullName>
    </submittedName>
</protein>
<feature type="compositionally biased region" description="Low complexity" evidence="1">
    <location>
        <begin position="155"/>
        <end position="165"/>
    </location>
</feature>
<evidence type="ECO:0000313" key="2">
    <source>
        <dbReference type="EMBL" id="CAF1138054.1"/>
    </source>
</evidence>
<feature type="compositionally biased region" description="Low complexity" evidence="1">
    <location>
        <begin position="135"/>
        <end position="148"/>
    </location>
</feature>
<accession>A0A814RS40</accession>
<dbReference type="Proteomes" id="UP000663879">
    <property type="component" value="Unassembled WGS sequence"/>
</dbReference>
<keyword evidence="3" id="KW-1185">Reference proteome</keyword>
<evidence type="ECO:0000256" key="1">
    <source>
        <dbReference type="SAM" id="MobiDB-lite"/>
    </source>
</evidence>
<sequence>MRNQRKRKIIIQGLPFKGNDNQSLNRLFLFLNKYMPINFKRLNSNRHSNNNVSPIICDLQSESEVFDLLKNVFRLKNSKEFNNVFINPHLTANERIINSIKRKRMKCNLSSNKTECKGNIESNFVNSKSSSQVASSSKTTSKLNLSTNYGHNIDSKSSSKVASSSKTTSKLNLSTNYGHNVDLKSQALVQNSKINFNLKFYSSQESNSELDKISSEFENNPIIVKAGDLEIRRSDLNDVISGSKLNDLIINFYLKIVCNSTEKSCTYIDSIVVSKILCSKLLRNS</sequence>
<dbReference type="EMBL" id="CAJNOC010010245">
    <property type="protein sequence ID" value="CAF1138054.1"/>
    <property type="molecule type" value="Genomic_DNA"/>
</dbReference>
<dbReference type="AlphaFoldDB" id="A0A814RS40"/>
<name>A0A814RS40_9BILA</name>
<organism evidence="2 3">
    <name type="scientific">Brachionus calyciflorus</name>
    <dbReference type="NCBI Taxonomy" id="104777"/>
    <lineage>
        <taxon>Eukaryota</taxon>
        <taxon>Metazoa</taxon>
        <taxon>Spiralia</taxon>
        <taxon>Gnathifera</taxon>
        <taxon>Rotifera</taxon>
        <taxon>Eurotatoria</taxon>
        <taxon>Monogononta</taxon>
        <taxon>Pseudotrocha</taxon>
        <taxon>Ploima</taxon>
        <taxon>Brachionidae</taxon>
        <taxon>Brachionus</taxon>
    </lineage>
</organism>
<evidence type="ECO:0000313" key="3">
    <source>
        <dbReference type="Proteomes" id="UP000663879"/>
    </source>
</evidence>
<proteinExistence type="predicted"/>
<gene>
    <name evidence="2" type="ORF">OXX778_LOCUS22777</name>
</gene>
<reference evidence="2" key="1">
    <citation type="submission" date="2021-02" db="EMBL/GenBank/DDBJ databases">
        <authorList>
            <person name="Nowell W R."/>
        </authorList>
    </citation>
    <scope>NUCLEOTIDE SEQUENCE</scope>
    <source>
        <strain evidence="2">Ploen Becks lab</strain>
    </source>
</reference>